<dbReference type="GO" id="GO:0006813">
    <property type="term" value="P:potassium ion transport"/>
    <property type="evidence" value="ECO:0007669"/>
    <property type="project" value="UniProtKB-KW"/>
</dbReference>
<keyword evidence="5" id="KW-0630">Potassium</keyword>
<evidence type="ECO:0000256" key="6">
    <source>
        <dbReference type="ARBA" id="ARBA00022989"/>
    </source>
</evidence>
<dbReference type="GO" id="GO:1902600">
    <property type="term" value="P:proton transmembrane transport"/>
    <property type="evidence" value="ECO:0007669"/>
    <property type="project" value="InterPro"/>
</dbReference>
<evidence type="ECO:0000313" key="13">
    <source>
        <dbReference type="Proteomes" id="UP000288805"/>
    </source>
</evidence>
<dbReference type="GO" id="GO:0015297">
    <property type="term" value="F:antiporter activity"/>
    <property type="evidence" value="ECO:0007669"/>
    <property type="project" value="InterPro"/>
</dbReference>
<dbReference type="EMBL" id="QGNW01000002">
    <property type="protein sequence ID" value="RVX22814.1"/>
    <property type="molecule type" value="Genomic_DNA"/>
</dbReference>
<evidence type="ECO:0000313" key="12">
    <source>
        <dbReference type="EMBL" id="RVX22814.1"/>
    </source>
</evidence>
<feature type="transmembrane region" description="Helical" evidence="10">
    <location>
        <begin position="397"/>
        <end position="418"/>
    </location>
</feature>
<feature type="domain" description="Cation/H+ exchanger transmembrane" evidence="11">
    <location>
        <begin position="66"/>
        <end position="357"/>
    </location>
</feature>
<feature type="transmembrane region" description="Helical" evidence="10">
    <location>
        <begin position="283"/>
        <end position="314"/>
    </location>
</feature>
<evidence type="ECO:0000256" key="10">
    <source>
        <dbReference type="SAM" id="Phobius"/>
    </source>
</evidence>
<dbReference type="GO" id="GO:0016020">
    <property type="term" value="C:membrane"/>
    <property type="evidence" value="ECO:0007669"/>
    <property type="project" value="UniProtKB-SubCell"/>
</dbReference>
<feature type="transmembrane region" description="Helical" evidence="10">
    <location>
        <begin position="334"/>
        <end position="355"/>
    </location>
</feature>
<evidence type="ECO:0000256" key="7">
    <source>
        <dbReference type="ARBA" id="ARBA00023065"/>
    </source>
</evidence>
<dbReference type="InterPro" id="IPR050794">
    <property type="entry name" value="CPA2_transporter"/>
</dbReference>
<dbReference type="InterPro" id="IPR006153">
    <property type="entry name" value="Cation/H_exchanger_TM"/>
</dbReference>
<dbReference type="Pfam" id="PF00999">
    <property type="entry name" value="Na_H_Exchanger"/>
    <property type="match status" value="1"/>
</dbReference>
<feature type="transmembrane region" description="Helical" evidence="10">
    <location>
        <begin position="112"/>
        <end position="132"/>
    </location>
</feature>
<protein>
    <submittedName>
        <fullName evidence="12">Cation/H(+) antiporter 15</fullName>
    </submittedName>
</protein>
<keyword evidence="8 10" id="KW-0472">Membrane</keyword>
<keyword evidence="4 10" id="KW-0812">Transmembrane</keyword>
<dbReference type="AlphaFoldDB" id="A0A438KNP2"/>
<comment type="subcellular location">
    <subcellularLocation>
        <location evidence="1">Membrane</location>
        <topology evidence="1">Multi-pass membrane protein</topology>
    </subcellularLocation>
</comment>
<feature type="transmembrane region" description="Helical" evidence="10">
    <location>
        <begin position="46"/>
        <end position="67"/>
    </location>
</feature>
<gene>
    <name evidence="12" type="primary">CHX15_11</name>
    <name evidence="12" type="ORF">CK203_008302</name>
</gene>
<keyword evidence="3" id="KW-0633">Potassium transport</keyword>
<evidence type="ECO:0000256" key="2">
    <source>
        <dbReference type="ARBA" id="ARBA00022448"/>
    </source>
</evidence>
<evidence type="ECO:0000256" key="1">
    <source>
        <dbReference type="ARBA" id="ARBA00004141"/>
    </source>
</evidence>
<feature type="transmembrane region" description="Helical" evidence="10">
    <location>
        <begin position="212"/>
        <end position="234"/>
    </location>
</feature>
<dbReference type="InterPro" id="IPR038770">
    <property type="entry name" value="Na+/solute_symporter_sf"/>
</dbReference>
<accession>A0A438KNP2</accession>
<reference evidence="12 13" key="1">
    <citation type="journal article" date="2018" name="PLoS Genet.">
        <title>Population sequencing reveals clonal diversity and ancestral inbreeding in the grapevine cultivar Chardonnay.</title>
        <authorList>
            <person name="Roach M.J."/>
            <person name="Johnson D.L."/>
            <person name="Bohlmann J."/>
            <person name="van Vuuren H.J."/>
            <person name="Jones S.J."/>
            <person name="Pretorius I.S."/>
            <person name="Schmidt S.A."/>
            <person name="Borneman A.R."/>
        </authorList>
    </citation>
    <scope>NUCLEOTIDE SEQUENCE [LARGE SCALE GENOMIC DNA]</scope>
    <source>
        <strain evidence="13">cv. Chardonnay</strain>
        <tissue evidence="12">Leaf</tissue>
    </source>
</reference>
<proteinExistence type="inferred from homology"/>
<dbReference type="PANTHER" id="PTHR32468:SF164">
    <property type="entry name" value="OS05G0485000 PROTEIN"/>
    <property type="match status" value="1"/>
</dbReference>
<evidence type="ECO:0000259" key="11">
    <source>
        <dbReference type="Pfam" id="PF00999"/>
    </source>
</evidence>
<evidence type="ECO:0000256" key="9">
    <source>
        <dbReference type="ARBA" id="ARBA00038341"/>
    </source>
</evidence>
<comment type="caution">
    <text evidence="12">The sequence shown here is derived from an EMBL/GenBank/DDBJ whole genome shotgun (WGS) entry which is preliminary data.</text>
</comment>
<keyword evidence="6 10" id="KW-1133">Transmembrane helix</keyword>
<dbReference type="Proteomes" id="UP000288805">
    <property type="component" value="Unassembled WGS sequence"/>
</dbReference>
<feature type="transmembrane region" description="Helical" evidence="10">
    <location>
        <begin position="246"/>
        <end position="271"/>
    </location>
</feature>
<keyword evidence="7" id="KW-0406">Ion transport</keyword>
<evidence type="ECO:0000256" key="5">
    <source>
        <dbReference type="ARBA" id="ARBA00022958"/>
    </source>
</evidence>
<evidence type="ECO:0000256" key="4">
    <source>
        <dbReference type="ARBA" id="ARBA00022692"/>
    </source>
</evidence>
<evidence type="ECO:0000256" key="3">
    <source>
        <dbReference type="ARBA" id="ARBA00022538"/>
    </source>
</evidence>
<keyword evidence="2" id="KW-0813">Transport</keyword>
<dbReference type="Gene3D" id="1.20.1530.20">
    <property type="match status" value="1"/>
</dbReference>
<feature type="transmembrane region" description="Helical" evidence="10">
    <location>
        <begin position="144"/>
        <end position="166"/>
    </location>
</feature>
<comment type="similarity">
    <text evidence="9">Belongs to the monovalent cation:proton antiporter 2 (CPA2) transporter (TC 2.A.37) family. CHX (TC 2.A.37.4) subfamily.</text>
</comment>
<dbReference type="PANTHER" id="PTHR32468">
    <property type="entry name" value="CATION/H + ANTIPORTER"/>
    <property type="match status" value="1"/>
</dbReference>
<name>A0A438KNP2_VITVI</name>
<feature type="transmembrane region" description="Helical" evidence="10">
    <location>
        <begin position="79"/>
        <end position="100"/>
    </location>
</feature>
<evidence type="ECO:0000256" key="8">
    <source>
        <dbReference type="ARBA" id="ARBA00023136"/>
    </source>
</evidence>
<organism evidence="12 13">
    <name type="scientific">Vitis vinifera</name>
    <name type="common">Grape</name>
    <dbReference type="NCBI Taxonomy" id="29760"/>
    <lineage>
        <taxon>Eukaryota</taxon>
        <taxon>Viridiplantae</taxon>
        <taxon>Streptophyta</taxon>
        <taxon>Embryophyta</taxon>
        <taxon>Tracheophyta</taxon>
        <taxon>Spermatophyta</taxon>
        <taxon>Magnoliopsida</taxon>
        <taxon>eudicotyledons</taxon>
        <taxon>Gunneridae</taxon>
        <taxon>Pentapetalae</taxon>
        <taxon>rosids</taxon>
        <taxon>Vitales</taxon>
        <taxon>Vitaceae</taxon>
        <taxon>Viteae</taxon>
        <taxon>Vitis</taxon>
    </lineage>
</organism>
<feature type="transmembrane region" description="Helical" evidence="10">
    <location>
        <begin position="178"/>
        <end position="200"/>
    </location>
</feature>
<sequence length="470" mass="50809">MDIVLPQDPAQQEAEDDLQMALGFPYACHFVNHVNSRGMWFGDNPLLFSLPLLMMQLSFITIITRSIHLLLKPFGQPSIVSQIVGGVILGPSILGHNSVFASKVFPTRGRTVLDTLSVFGFMLFIFLIGVKMDPTMVLKSGRKALAIGVLGFFVPYALAGIAALIINQCFSLDHDVTSILPLIVALQSMTSFPVIACFLTELKILNSEIGRLASSSSIICDVLHWSILSLRFVSKVATEKSVTSSIGSFLSSALLITVIVFGIRPAALWAIRHTPEGKPVKEIYIFFFLVALMGCGLMGEVIGLSALVASFILGLVIPDGPPLGAALVERLDCFVSVLLMPIFFTTCGLNTDVFAIQKMPFRDALSLALIMNSKGILELAMLTNWKKDKVMNEECFAIMIISVVVVTGVISPLVKALYDPSKRLLLTKGGLSNTANAVKNSAYWLVSTAKTMSKPSSASLMLPIPPQIAP</sequence>